<dbReference type="EMBL" id="WTYE01000001">
    <property type="protein sequence ID" value="MXP31990.1"/>
    <property type="molecule type" value="Genomic_DNA"/>
</dbReference>
<dbReference type="OrthoDB" id="5902884at2"/>
<dbReference type="Proteomes" id="UP000446786">
    <property type="component" value="Unassembled WGS sequence"/>
</dbReference>
<protein>
    <submittedName>
        <fullName evidence="1">Alpha-xenorhabdolysin family binary toxin subunit A</fullName>
    </submittedName>
</protein>
<dbReference type="NCBIfam" id="NF033928">
    <property type="entry name" value="alph_xenorhab_A"/>
    <property type="match status" value="1"/>
</dbReference>
<proteinExistence type="predicted"/>
<keyword evidence="2" id="KW-1185">Reference proteome</keyword>
<dbReference type="AlphaFoldDB" id="A0A845ANY4"/>
<dbReference type="Gene3D" id="1.20.1170.10">
    <property type="match status" value="1"/>
</dbReference>
<dbReference type="CDD" id="cd22656">
    <property type="entry name" value="ClyA_Cry6Aa-like"/>
    <property type="match status" value="1"/>
</dbReference>
<dbReference type="SUPFAM" id="SSF58100">
    <property type="entry name" value="Bacterial hemolysins"/>
    <property type="match status" value="1"/>
</dbReference>
<gene>
    <name evidence="1" type="ORF">GRI94_09160</name>
</gene>
<sequence>MADEPNVTPANDTDEALTNLSKDEWLSMCAFFDAARYKNPTTEASMRLALGMQADEKFKPEFEESVALFGTLATIGHDFETKVKGQVLGLADDIYSYSILAEKTYGRFEELIDKFDWDGPDGVQDKLDALVKLWGADKVSGRSAKIRTRIKEILDKLVFEASSRAEKAEALYKTILDPDTGLKTRVKSVQKEFRENGKKYKAKFGEESADVIKFRKDVEALQAELKSLRKKESDEVIVLSTSPAYLAIPLFGPLILAGVDIGVGVDLALTRAKIESKQEEAKKIQAKLDTSISFVAHYKTGETMIEKIVADIDVVAPQLEKLGQGWRAIAADIGKIAHMLSEDGSQQIAQEKWDQFIVTLRTASDMWTKVGQRADVFRRFSVPKSIDDPSEIPEPLAA</sequence>
<evidence type="ECO:0000313" key="1">
    <source>
        <dbReference type="EMBL" id="MXP31990.1"/>
    </source>
</evidence>
<comment type="caution">
    <text evidence="1">The sequence shown here is derived from an EMBL/GenBank/DDBJ whole genome shotgun (WGS) entry which is preliminary data.</text>
</comment>
<dbReference type="RefSeq" id="WP_160779378.1">
    <property type="nucleotide sequence ID" value="NZ_BAAAZF010000001.1"/>
</dbReference>
<accession>A0A845ANY4</accession>
<evidence type="ECO:0000313" key="2">
    <source>
        <dbReference type="Proteomes" id="UP000446786"/>
    </source>
</evidence>
<name>A0A845ANY4_9SPHN</name>
<organism evidence="1 2">
    <name type="scientific">Parerythrobacter jejuensis</name>
    <dbReference type="NCBI Taxonomy" id="795812"/>
    <lineage>
        <taxon>Bacteria</taxon>
        <taxon>Pseudomonadati</taxon>
        <taxon>Pseudomonadota</taxon>
        <taxon>Alphaproteobacteria</taxon>
        <taxon>Sphingomonadales</taxon>
        <taxon>Erythrobacteraceae</taxon>
        <taxon>Parerythrobacter</taxon>
    </lineage>
</organism>
<reference evidence="1 2" key="1">
    <citation type="submission" date="2019-12" db="EMBL/GenBank/DDBJ databases">
        <title>Genomic-based taxomic classification of the family Erythrobacteraceae.</title>
        <authorList>
            <person name="Xu L."/>
        </authorList>
    </citation>
    <scope>NUCLEOTIDE SEQUENCE [LARGE SCALE GENOMIC DNA]</scope>
    <source>
        <strain evidence="1 2">JCM 16677</strain>
    </source>
</reference>